<evidence type="ECO:0000313" key="2">
    <source>
        <dbReference type="Proteomes" id="UP000701801"/>
    </source>
</evidence>
<name>A0A9N9LSL4_9HELO</name>
<gene>
    <name evidence="1" type="ORF">HYALB_00000246</name>
</gene>
<protein>
    <submittedName>
        <fullName evidence="1">Uncharacterized protein</fullName>
    </submittedName>
</protein>
<organism evidence="1 2">
    <name type="scientific">Hymenoscyphus albidus</name>
    <dbReference type="NCBI Taxonomy" id="595503"/>
    <lineage>
        <taxon>Eukaryota</taxon>
        <taxon>Fungi</taxon>
        <taxon>Dikarya</taxon>
        <taxon>Ascomycota</taxon>
        <taxon>Pezizomycotina</taxon>
        <taxon>Leotiomycetes</taxon>
        <taxon>Helotiales</taxon>
        <taxon>Helotiaceae</taxon>
        <taxon>Hymenoscyphus</taxon>
    </lineage>
</organism>
<dbReference type="EMBL" id="CAJVRM010000296">
    <property type="protein sequence ID" value="CAG8979113.1"/>
    <property type="molecule type" value="Genomic_DNA"/>
</dbReference>
<dbReference type="AlphaFoldDB" id="A0A9N9LSL4"/>
<dbReference type="Proteomes" id="UP000701801">
    <property type="component" value="Unassembled WGS sequence"/>
</dbReference>
<keyword evidence="2" id="KW-1185">Reference proteome</keyword>
<reference evidence="1" key="1">
    <citation type="submission" date="2021-07" db="EMBL/GenBank/DDBJ databases">
        <authorList>
            <person name="Durling M."/>
        </authorList>
    </citation>
    <scope>NUCLEOTIDE SEQUENCE</scope>
</reference>
<accession>A0A9N9LSL4</accession>
<proteinExistence type="predicted"/>
<sequence>MADLVLRDRAVHNGVGVEAVLIIVLQHREFVLIMELHVLLEPAAQNLAGVGLGQTFVDEGKRLGR</sequence>
<evidence type="ECO:0000313" key="1">
    <source>
        <dbReference type="EMBL" id="CAG8979113.1"/>
    </source>
</evidence>
<comment type="caution">
    <text evidence="1">The sequence shown here is derived from an EMBL/GenBank/DDBJ whole genome shotgun (WGS) entry which is preliminary data.</text>
</comment>